<dbReference type="InterPro" id="IPR036937">
    <property type="entry name" value="Adhesion_dom_fimbrial_sf"/>
</dbReference>
<dbReference type="OrthoDB" id="6466138at2"/>
<dbReference type="PANTHER" id="PTHR33420">
    <property type="entry name" value="FIMBRIAL SUBUNIT ELFA-RELATED"/>
    <property type="match status" value="1"/>
</dbReference>
<accession>A0A4R3NG39</accession>
<dbReference type="GO" id="GO:0043709">
    <property type="term" value="P:cell adhesion involved in single-species biofilm formation"/>
    <property type="evidence" value="ECO:0007669"/>
    <property type="project" value="TreeGrafter"/>
</dbReference>
<sequence>MKLNQLAIITLLATSATSFSVMAENTGTVNFIGTVVTSPCNIAQPSLKQTIDFGQLSRRGLENGRTAEVNFNIELTGCDFSDYTKDGTGASAAVKSMELVFTGQNYADAGNTLLSTSPGNANNVGIGIDGFEFGKAKDILSRIINKKGDNTLTFKALAKAIDTTKDVAEGKFSAVTNFRITYQ</sequence>
<evidence type="ECO:0000313" key="3">
    <source>
        <dbReference type="EMBL" id="TCT30212.1"/>
    </source>
</evidence>
<dbReference type="RefSeq" id="WP_132497119.1">
    <property type="nucleotide sequence ID" value="NZ_SMAS01000010.1"/>
</dbReference>
<evidence type="ECO:0000313" key="4">
    <source>
        <dbReference type="Proteomes" id="UP000295055"/>
    </source>
</evidence>
<proteinExistence type="predicted"/>
<dbReference type="Proteomes" id="UP000295055">
    <property type="component" value="Unassembled WGS sequence"/>
</dbReference>
<keyword evidence="1" id="KW-0732">Signal</keyword>
<feature type="signal peptide" evidence="1">
    <location>
        <begin position="1"/>
        <end position="23"/>
    </location>
</feature>
<feature type="chain" id="PRO_5020820840" evidence="1">
    <location>
        <begin position="24"/>
        <end position="183"/>
    </location>
</feature>
<organism evidence="3 4">
    <name type="scientific">Providencia alcalifaciens</name>
    <dbReference type="NCBI Taxonomy" id="126385"/>
    <lineage>
        <taxon>Bacteria</taxon>
        <taxon>Pseudomonadati</taxon>
        <taxon>Pseudomonadota</taxon>
        <taxon>Gammaproteobacteria</taxon>
        <taxon>Enterobacterales</taxon>
        <taxon>Morganellaceae</taxon>
        <taxon>Providencia</taxon>
    </lineage>
</organism>
<dbReference type="EMBL" id="SMAS01000010">
    <property type="protein sequence ID" value="TCT30212.1"/>
    <property type="molecule type" value="Genomic_DNA"/>
</dbReference>
<comment type="caution">
    <text evidence="3">The sequence shown here is derived from an EMBL/GenBank/DDBJ whole genome shotgun (WGS) entry which is preliminary data.</text>
</comment>
<feature type="domain" description="Fimbrial-type adhesion" evidence="2">
    <location>
        <begin position="30"/>
        <end position="183"/>
    </location>
</feature>
<dbReference type="SUPFAM" id="SSF49401">
    <property type="entry name" value="Bacterial adhesins"/>
    <property type="match status" value="1"/>
</dbReference>
<evidence type="ECO:0000259" key="2">
    <source>
        <dbReference type="Pfam" id="PF00419"/>
    </source>
</evidence>
<dbReference type="GO" id="GO:0009289">
    <property type="term" value="C:pilus"/>
    <property type="evidence" value="ECO:0007669"/>
    <property type="project" value="InterPro"/>
</dbReference>
<reference evidence="3 4" key="1">
    <citation type="submission" date="2019-03" db="EMBL/GenBank/DDBJ databases">
        <title>Genomic analyses of the natural microbiome of Caenorhabditis elegans.</title>
        <authorList>
            <person name="Samuel B."/>
        </authorList>
    </citation>
    <scope>NUCLEOTIDE SEQUENCE [LARGE SCALE GENOMIC DNA]</scope>
    <source>
        <strain evidence="3 4">JUb102</strain>
    </source>
</reference>
<gene>
    <name evidence="3" type="ORF">EC835_11083</name>
</gene>
<dbReference type="InterPro" id="IPR000259">
    <property type="entry name" value="Adhesion_dom_fimbrial"/>
</dbReference>
<name>A0A4R3NG39_9GAMM</name>
<protein>
    <submittedName>
        <fullName evidence="3">Type 1 fimbria pilin</fullName>
    </submittedName>
</protein>
<dbReference type="PANTHER" id="PTHR33420:SF26">
    <property type="entry name" value="FIMBRIAL SUBUNIT"/>
    <property type="match status" value="1"/>
</dbReference>
<dbReference type="InterPro" id="IPR008966">
    <property type="entry name" value="Adhesion_dom_sf"/>
</dbReference>
<dbReference type="Pfam" id="PF00419">
    <property type="entry name" value="Fimbrial"/>
    <property type="match status" value="1"/>
</dbReference>
<evidence type="ECO:0000256" key="1">
    <source>
        <dbReference type="SAM" id="SignalP"/>
    </source>
</evidence>
<dbReference type="InterPro" id="IPR050263">
    <property type="entry name" value="Bact_Fimbrial_Adh_Pro"/>
</dbReference>
<dbReference type="AlphaFoldDB" id="A0A4R3NG39"/>
<dbReference type="Gene3D" id="2.60.40.1090">
    <property type="entry name" value="Fimbrial-type adhesion domain"/>
    <property type="match status" value="1"/>
</dbReference>